<keyword evidence="6" id="KW-0865">Zymogen</keyword>
<name>A0AAV6UN44_9ARAC</name>
<dbReference type="Gene3D" id="3.90.70.10">
    <property type="entry name" value="Cysteine proteinases"/>
    <property type="match status" value="1"/>
</dbReference>
<dbReference type="Pfam" id="PF08127">
    <property type="entry name" value="Propeptide_C1"/>
    <property type="match status" value="1"/>
</dbReference>
<dbReference type="PRINTS" id="PR00705">
    <property type="entry name" value="PAPAIN"/>
</dbReference>
<dbReference type="PROSITE" id="PS00639">
    <property type="entry name" value="THIOL_PROTEASE_HIS"/>
    <property type="match status" value="1"/>
</dbReference>
<sequence>MIDVVNHMNTTWTAGKNFDGVSLKYIKGLLGVHKDNKKYRLPSIRHVVPDGLPDNFDAREQWTQCPTISQIRDQASCGSCWAFGAVEAISDRHCIHSNGKVSVQISAQDLLTCCDTCGDGCNGGFPGVAWYYWVKVGIVTGGNYNSQVGCRPYTIESCEHHTTGKLKPCGDTVKTPQCVNSCEAGYNVSYKADLYFGSKAYSIEKDEDQIKTEIYKNGPVEADFTVYGDFVTYKSGVYRHVKGEALGGHAIRILGWGVEKGTPYWLVANSWNEDWGDKGYFKILRGSDECGIESDINAGIPKL</sequence>
<dbReference type="GO" id="GO:0006508">
    <property type="term" value="P:proteolysis"/>
    <property type="evidence" value="ECO:0007669"/>
    <property type="project" value="UniProtKB-KW"/>
</dbReference>
<evidence type="ECO:0000313" key="9">
    <source>
        <dbReference type="EMBL" id="KAG8185661.1"/>
    </source>
</evidence>
<dbReference type="SMART" id="SM00645">
    <property type="entry name" value="Pept_C1"/>
    <property type="match status" value="1"/>
</dbReference>
<dbReference type="PROSITE" id="PS00640">
    <property type="entry name" value="THIOL_PROTEASE_ASN"/>
    <property type="match status" value="1"/>
</dbReference>
<keyword evidence="4" id="KW-0378">Hydrolase</keyword>
<feature type="domain" description="Peptidase C1A papain C-terminal" evidence="8">
    <location>
        <begin position="52"/>
        <end position="300"/>
    </location>
</feature>
<dbReference type="InterPro" id="IPR013128">
    <property type="entry name" value="Peptidase_C1A"/>
</dbReference>
<dbReference type="InterPro" id="IPR012599">
    <property type="entry name" value="Propeptide_C1A"/>
</dbReference>
<comment type="caution">
    <text evidence="9">The sequence shown here is derived from an EMBL/GenBank/DDBJ whole genome shotgun (WGS) entry which is preliminary data.</text>
</comment>
<dbReference type="SUPFAM" id="SSF54001">
    <property type="entry name" value="Cysteine proteinases"/>
    <property type="match status" value="1"/>
</dbReference>
<dbReference type="InterPro" id="IPR025660">
    <property type="entry name" value="Pept_his_AS"/>
</dbReference>
<dbReference type="InterPro" id="IPR038765">
    <property type="entry name" value="Papain-like_cys_pep_sf"/>
</dbReference>
<keyword evidence="2" id="KW-0645">Protease</keyword>
<reference evidence="9 10" key="1">
    <citation type="journal article" date="2022" name="Nat. Ecol. Evol.">
        <title>A masculinizing supergene underlies an exaggerated male reproductive morph in a spider.</title>
        <authorList>
            <person name="Hendrickx F."/>
            <person name="De Corte Z."/>
            <person name="Sonet G."/>
            <person name="Van Belleghem S.M."/>
            <person name="Kostlbacher S."/>
            <person name="Vangestel C."/>
        </authorList>
    </citation>
    <scope>NUCLEOTIDE SEQUENCE [LARGE SCALE GENOMIC DNA]</scope>
    <source>
        <strain evidence="9">W744_W776</strain>
    </source>
</reference>
<protein>
    <recommendedName>
        <fullName evidence="8">Peptidase C1A papain C-terminal domain-containing protein</fullName>
    </recommendedName>
</protein>
<accession>A0AAV6UN44</accession>
<dbReference type="AlphaFoldDB" id="A0AAV6UN44"/>
<keyword evidence="10" id="KW-1185">Reference proteome</keyword>
<evidence type="ECO:0000256" key="1">
    <source>
        <dbReference type="ARBA" id="ARBA00008455"/>
    </source>
</evidence>
<dbReference type="InterPro" id="IPR000169">
    <property type="entry name" value="Pept_cys_AS"/>
</dbReference>
<keyword evidence="3" id="KW-0732">Signal</keyword>
<evidence type="ECO:0000256" key="6">
    <source>
        <dbReference type="ARBA" id="ARBA00023145"/>
    </source>
</evidence>
<evidence type="ECO:0000256" key="7">
    <source>
        <dbReference type="ARBA" id="ARBA00023157"/>
    </source>
</evidence>
<dbReference type="Pfam" id="PF00112">
    <property type="entry name" value="Peptidase_C1"/>
    <property type="match status" value="1"/>
</dbReference>
<comment type="similarity">
    <text evidence="1">Belongs to the peptidase C1 family.</text>
</comment>
<evidence type="ECO:0000256" key="2">
    <source>
        <dbReference type="ARBA" id="ARBA00022670"/>
    </source>
</evidence>
<organism evidence="9 10">
    <name type="scientific">Oedothorax gibbosus</name>
    <dbReference type="NCBI Taxonomy" id="931172"/>
    <lineage>
        <taxon>Eukaryota</taxon>
        <taxon>Metazoa</taxon>
        <taxon>Ecdysozoa</taxon>
        <taxon>Arthropoda</taxon>
        <taxon>Chelicerata</taxon>
        <taxon>Arachnida</taxon>
        <taxon>Araneae</taxon>
        <taxon>Araneomorphae</taxon>
        <taxon>Entelegynae</taxon>
        <taxon>Araneoidea</taxon>
        <taxon>Linyphiidae</taxon>
        <taxon>Erigoninae</taxon>
        <taxon>Oedothorax</taxon>
    </lineage>
</organism>
<gene>
    <name evidence="9" type="ORF">JTE90_008931</name>
</gene>
<evidence type="ECO:0000259" key="8">
    <source>
        <dbReference type="SMART" id="SM00645"/>
    </source>
</evidence>
<dbReference type="PROSITE" id="PS00139">
    <property type="entry name" value="THIOL_PROTEASE_CYS"/>
    <property type="match status" value="1"/>
</dbReference>
<keyword evidence="5" id="KW-0788">Thiol protease</keyword>
<evidence type="ECO:0000256" key="5">
    <source>
        <dbReference type="ARBA" id="ARBA00022807"/>
    </source>
</evidence>
<proteinExistence type="inferred from homology"/>
<dbReference type="GO" id="GO:0004197">
    <property type="term" value="F:cysteine-type endopeptidase activity"/>
    <property type="evidence" value="ECO:0007669"/>
    <property type="project" value="InterPro"/>
</dbReference>
<keyword evidence="7" id="KW-1015">Disulfide bond</keyword>
<evidence type="ECO:0000256" key="4">
    <source>
        <dbReference type="ARBA" id="ARBA00022801"/>
    </source>
</evidence>
<dbReference type="InterPro" id="IPR000668">
    <property type="entry name" value="Peptidase_C1A_C"/>
</dbReference>
<dbReference type="EMBL" id="JAFNEN010000327">
    <property type="protein sequence ID" value="KAG8185661.1"/>
    <property type="molecule type" value="Genomic_DNA"/>
</dbReference>
<evidence type="ECO:0000313" key="10">
    <source>
        <dbReference type="Proteomes" id="UP000827092"/>
    </source>
</evidence>
<dbReference type="PANTHER" id="PTHR12411">
    <property type="entry name" value="CYSTEINE PROTEASE FAMILY C1-RELATED"/>
    <property type="match status" value="1"/>
</dbReference>
<dbReference type="CDD" id="cd02620">
    <property type="entry name" value="Peptidase_C1A_CathepsinB"/>
    <property type="match status" value="1"/>
</dbReference>
<dbReference type="FunFam" id="3.90.70.10:FF:000031">
    <property type="entry name" value="Cathepsin B"/>
    <property type="match status" value="1"/>
</dbReference>
<dbReference type="InterPro" id="IPR025661">
    <property type="entry name" value="Pept_asp_AS"/>
</dbReference>
<dbReference type="Proteomes" id="UP000827092">
    <property type="component" value="Unassembled WGS sequence"/>
</dbReference>
<evidence type="ECO:0000256" key="3">
    <source>
        <dbReference type="ARBA" id="ARBA00022729"/>
    </source>
</evidence>